<dbReference type="InterPro" id="IPR023048">
    <property type="entry name" value="NADH:quinone_OxRdtase_FMN_depd"/>
</dbReference>
<dbReference type="EC" id="1.6.5.-" evidence="6"/>
<feature type="domain" description="Flavodoxin-like fold" evidence="7">
    <location>
        <begin position="3"/>
        <end position="190"/>
    </location>
</feature>
<comment type="catalytic activity">
    <reaction evidence="6">
        <text>2 a quinone + NADH + H(+) = 2 a 1,4-benzosemiquinone + NAD(+)</text>
        <dbReference type="Rhea" id="RHEA:65952"/>
        <dbReference type="ChEBI" id="CHEBI:15378"/>
        <dbReference type="ChEBI" id="CHEBI:57540"/>
        <dbReference type="ChEBI" id="CHEBI:57945"/>
        <dbReference type="ChEBI" id="CHEBI:132124"/>
        <dbReference type="ChEBI" id="CHEBI:134225"/>
    </reaction>
</comment>
<evidence type="ECO:0000256" key="2">
    <source>
        <dbReference type="ARBA" id="ARBA00022643"/>
    </source>
</evidence>
<dbReference type="EC" id="1.7.1.17" evidence="6"/>
<comment type="catalytic activity">
    <reaction evidence="5">
        <text>N,N-dimethyl-1,4-phenylenediamine + anthranilate + 2 NAD(+) = 2-(4-dimethylaminophenyl)diazenylbenzoate + 2 NADH + 2 H(+)</text>
        <dbReference type="Rhea" id="RHEA:55872"/>
        <dbReference type="ChEBI" id="CHEBI:15378"/>
        <dbReference type="ChEBI" id="CHEBI:15783"/>
        <dbReference type="ChEBI" id="CHEBI:16567"/>
        <dbReference type="ChEBI" id="CHEBI:57540"/>
        <dbReference type="ChEBI" id="CHEBI:57945"/>
        <dbReference type="ChEBI" id="CHEBI:71579"/>
        <dbReference type="EC" id="1.7.1.17"/>
    </reaction>
    <physiologicalReaction direction="right-to-left" evidence="5">
        <dbReference type="Rhea" id="RHEA:55874"/>
    </physiologicalReaction>
</comment>
<keyword evidence="4 6" id="KW-0520">NAD</keyword>
<dbReference type="PANTHER" id="PTHR43741">
    <property type="entry name" value="FMN-DEPENDENT NADH-AZOREDUCTASE 1"/>
    <property type="match status" value="1"/>
</dbReference>
<evidence type="ECO:0000256" key="4">
    <source>
        <dbReference type="ARBA" id="ARBA00023027"/>
    </source>
</evidence>
<dbReference type="RefSeq" id="WP_279967015.1">
    <property type="nucleotide sequence ID" value="NZ_CP122537.1"/>
</dbReference>
<comment type="similarity">
    <text evidence="6">Belongs to the azoreductase type 1 family.</text>
</comment>
<gene>
    <name evidence="6" type="primary">azoR</name>
    <name evidence="8" type="ORF">P8627_06965</name>
</gene>
<dbReference type="PANTHER" id="PTHR43741:SF2">
    <property type="entry name" value="FMN-DEPENDENT NADH:QUINONE OXIDOREDUCTASE"/>
    <property type="match status" value="1"/>
</dbReference>
<evidence type="ECO:0000313" key="8">
    <source>
        <dbReference type="EMBL" id="WGH79993.1"/>
    </source>
</evidence>
<keyword evidence="3 6" id="KW-0560">Oxidoreductase</keyword>
<dbReference type="InterPro" id="IPR029039">
    <property type="entry name" value="Flavoprotein-like_sf"/>
</dbReference>
<keyword evidence="9" id="KW-1185">Reference proteome</keyword>
<proteinExistence type="inferred from homology"/>
<dbReference type="Proteomes" id="UP001243420">
    <property type="component" value="Chromosome"/>
</dbReference>
<dbReference type="EMBL" id="CP122537">
    <property type="protein sequence ID" value="WGH79993.1"/>
    <property type="molecule type" value="Genomic_DNA"/>
</dbReference>
<dbReference type="InterPro" id="IPR003680">
    <property type="entry name" value="Flavodoxin_fold"/>
</dbReference>
<accession>A0ABY8LIR0</accession>
<dbReference type="Pfam" id="PF02525">
    <property type="entry name" value="Flavodoxin_2"/>
    <property type="match status" value="1"/>
</dbReference>
<reference evidence="8 9" key="1">
    <citation type="submission" date="2023-04" db="EMBL/GenBank/DDBJ databases">
        <title>Jannaschia ovalis sp. nov., a marine bacterium isolated from sea tidal flat.</title>
        <authorList>
            <person name="Kwon D.Y."/>
            <person name="Kim J.-J."/>
        </authorList>
    </citation>
    <scope>NUCLEOTIDE SEQUENCE [LARGE SCALE GENOMIC DNA]</scope>
    <source>
        <strain evidence="8 9">GRR-S6-38</strain>
    </source>
</reference>
<evidence type="ECO:0000313" key="9">
    <source>
        <dbReference type="Proteomes" id="UP001243420"/>
    </source>
</evidence>
<comment type="cofactor">
    <cofactor evidence="6">
        <name>FMN</name>
        <dbReference type="ChEBI" id="CHEBI:58210"/>
    </cofactor>
    <text evidence="6">Binds 1 FMN per subunit.</text>
</comment>
<keyword evidence="1 6" id="KW-0285">Flavoprotein</keyword>
<dbReference type="InterPro" id="IPR050104">
    <property type="entry name" value="FMN-dep_NADH:Q_OxRdtase_AzoR1"/>
</dbReference>
<dbReference type="SUPFAM" id="SSF52218">
    <property type="entry name" value="Flavoproteins"/>
    <property type="match status" value="1"/>
</dbReference>
<comment type="function">
    <text evidence="6">Also exhibits azoreductase activity. Catalyzes the reductive cleavage of the azo bond in aromatic azo compounds to the corresponding amines.</text>
</comment>
<dbReference type="HAMAP" id="MF_01216">
    <property type="entry name" value="Azoreductase_type1"/>
    <property type="match status" value="1"/>
</dbReference>
<feature type="binding site" evidence="6">
    <location>
        <position position="11"/>
    </location>
    <ligand>
        <name>FMN</name>
        <dbReference type="ChEBI" id="CHEBI:58210"/>
    </ligand>
</feature>
<evidence type="ECO:0000256" key="6">
    <source>
        <dbReference type="HAMAP-Rule" id="MF_01216"/>
    </source>
</evidence>
<organism evidence="8 9">
    <name type="scientific">Jannaschia ovalis</name>
    <dbReference type="NCBI Taxonomy" id="3038773"/>
    <lineage>
        <taxon>Bacteria</taxon>
        <taxon>Pseudomonadati</taxon>
        <taxon>Pseudomonadota</taxon>
        <taxon>Alphaproteobacteria</taxon>
        <taxon>Rhodobacterales</taxon>
        <taxon>Roseobacteraceae</taxon>
        <taxon>Jannaschia</taxon>
    </lineage>
</organism>
<sequence length="193" mass="20474">MTMTILRIDSSARTEGSVTRDLLDRIEARLDGPVTRRDVGGEALPQITGTWVASNFTPAAERTPEQAAALALSDDLIAELEAADTVLIGLPIYNFGVPASLKAWIDLVARAGITFRYTETGPEGLLKGKRAIVAVASGGTRMGSDVDYASGYLRHVLGFLGIEDVQFVAADEQAVKGEESVAEARAEVQKLAA</sequence>
<protein>
    <recommendedName>
        <fullName evidence="6">FMN dependent NADH:quinone oxidoreductase</fullName>
        <ecNumber evidence="6">1.6.5.-</ecNumber>
    </recommendedName>
    <alternativeName>
        <fullName evidence="6">Azo-dye reductase</fullName>
    </alternativeName>
    <alternativeName>
        <fullName evidence="6">FMN-dependent NADH-azo compound oxidoreductase</fullName>
    </alternativeName>
    <alternativeName>
        <fullName evidence="6">FMN-dependent NADH-azoreductase</fullName>
        <ecNumber evidence="6">1.7.1.17</ecNumber>
    </alternativeName>
</protein>
<evidence type="ECO:0000256" key="5">
    <source>
        <dbReference type="ARBA" id="ARBA00048542"/>
    </source>
</evidence>
<comment type="caution">
    <text evidence="6">Lacks conserved residue(s) required for the propagation of feature annotation.</text>
</comment>
<keyword evidence="2 6" id="KW-0288">FMN</keyword>
<evidence type="ECO:0000256" key="3">
    <source>
        <dbReference type="ARBA" id="ARBA00023002"/>
    </source>
</evidence>
<comment type="subunit">
    <text evidence="6">Homodimer.</text>
</comment>
<evidence type="ECO:0000256" key="1">
    <source>
        <dbReference type="ARBA" id="ARBA00022630"/>
    </source>
</evidence>
<comment type="function">
    <text evidence="6">Quinone reductase that provides resistance to thiol-specific stress caused by electrophilic quinones.</text>
</comment>
<evidence type="ECO:0000259" key="7">
    <source>
        <dbReference type="Pfam" id="PF02525"/>
    </source>
</evidence>
<name>A0ABY8LIR0_9RHOB</name>
<dbReference type="Gene3D" id="3.40.50.360">
    <property type="match status" value="1"/>
</dbReference>